<proteinExistence type="predicted"/>
<protein>
    <recommendedName>
        <fullName evidence="2">Myb/SANT-like DNA-binding domain-containing protein</fullName>
    </recommendedName>
</protein>
<dbReference type="Gramene" id="KVG98669">
    <property type="protein sequence ID" value="KVG98669"/>
    <property type="gene ID" value="Ccrd_026037"/>
</dbReference>
<accession>A0A103SX29</accession>
<gene>
    <name evidence="3" type="ORF">Ccrd_026037</name>
</gene>
<feature type="region of interest" description="Disordered" evidence="1">
    <location>
        <begin position="9"/>
        <end position="31"/>
    </location>
</feature>
<reference evidence="3 4" key="1">
    <citation type="journal article" date="2016" name="Sci. Rep.">
        <title>The genome sequence of the outbreeding globe artichoke constructed de novo incorporating a phase-aware low-pass sequencing strategy of F1 progeny.</title>
        <authorList>
            <person name="Scaglione D."/>
            <person name="Reyes-Chin-Wo S."/>
            <person name="Acquadro A."/>
            <person name="Froenicke L."/>
            <person name="Portis E."/>
            <person name="Beitel C."/>
            <person name="Tirone M."/>
            <person name="Mauro R."/>
            <person name="Lo Monaco A."/>
            <person name="Mauromicale G."/>
            <person name="Faccioli P."/>
            <person name="Cattivelli L."/>
            <person name="Rieseberg L."/>
            <person name="Michelmore R."/>
            <person name="Lanteri S."/>
        </authorList>
    </citation>
    <scope>NUCLEOTIDE SEQUENCE [LARGE SCALE GENOMIC DNA]</scope>
    <source>
        <strain evidence="3">2C</strain>
    </source>
</reference>
<dbReference type="PANTHER" id="PTHR33492:SF12">
    <property type="entry name" value="HOMEODOMAIN-LIKE SUPERFAMILY PROTEIN-RELATED"/>
    <property type="match status" value="1"/>
</dbReference>
<evidence type="ECO:0000259" key="2">
    <source>
        <dbReference type="Pfam" id="PF13837"/>
    </source>
</evidence>
<keyword evidence="4" id="KW-1185">Reference proteome</keyword>
<evidence type="ECO:0000313" key="3">
    <source>
        <dbReference type="EMBL" id="KVG98669.1"/>
    </source>
</evidence>
<evidence type="ECO:0000313" key="4">
    <source>
        <dbReference type="Proteomes" id="UP000243975"/>
    </source>
</evidence>
<name>A0A103SX29_CYNCS</name>
<dbReference type="EMBL" id="LEKV01007296">
    <property type="protein sequence ID" value="KVG98669.1"/>
    <property type="molecule type" value="Genomic_DNA"/>
</dbReference>
<dbReference type="STRING" id="59895.A0A103SX29"/>
<dbReference type="Proteomes" id="UP000243975">
    <property type="component" value="Unassembled WGS sequence"/>
</dbReference>
<evidence type="ECO:0000256" key="1">
    <source>
        <dbReference type="SAM" id="MobiDB-lite"/>
    </source>
</evidence>
<organism evidence="3 4">
    <name type="scientific">Cynara cardunculus var. scolymus</name>
    <name type="common">Globe artichoke</name>
    <name type="synonym">Cynara scolymus</name>
    <dbReference type="NCBI Taxonomy" id="59895"/>
    <lineage>
        <taxon>Eukaryota</taxon>
        <taxon>Viridiplantae</taxon>
        <taxon>Streptophyta</taxon>
        <taxon>Embryophyta</taxon>
        <taxon>Tracheophyta</taxon>
        <taxon>Spermatophyta</taxon>
        <taxon>Magnoliopsida</taxon>
        <taxon>eudicotyledons</taxon>
        <taxon>Gunneridae</taxon>
        <taxon>Pentapetalae</taxon>
        <taxon>asterids</taxon>
        <taxon>campanulids</taxon>
        <taxon>Asterales</taxon>
        <taxon>Asteraceae</taxon>
        <taxon>Carduoideae</taxon>
        <taxon>Cardueae</taxon>
        <taxon>Carduinae</taxon>
        <taxon>Cynara</taxon>
    </lineage>
</organism>
<comment type="caution">
    <text evidence="3">The sequence shown here is derived from an EMBL/GenBank/DDBJ whole genome shotgun (WGS) entry which is preliminary data.</text>
</comment>
<dbReference type="Pfam" id="PF13837">
    <property type="entry name" value="Myb_DNA-bind_4"/>
    <property type="match status" value="1"/>
</dbReference>
<dbReference type="AlphaFoldDB" id="A0A103SX29"/>
<dbReference type="OMA" id="VEDYCWS"/>
<dbReference type="Gene3D" id="1.10.10.60">
    <property type="entry name" value="Homeodomain-like"/>
    <property type="match status" value="1"/>
</dbReference>
<dbReference type="InterPro" id="IPR044822">
    <property type="entry name" value="Myb_DNA-bind_4"/>
</dbReference>
<sequence>MVLIEAKKLDEQRRSMVRGTPSTTTKPTGAGGELRWKWIEEYCWKKGCFRSQNQCNDKWDNLMRDFKKVREFERRRMSVKDNNSDGVGGDGSYWKMEKMERKNHNLPSNLLPQIYEALAHVVEAKLGISVLPTHRKKERKRRRSSEEGSGLMEAIKGYEEREETRHKELYIMHQKRYKIEESKIEMERQGFNGLVDAINNLSHSILAFTSQRTPH</sequence>
<feature type="domain" description="Myb/SANT-like DNA-binding" evidence="2">
    <location>
        <begin position="33"/>
        <end position="78"/>
    </location>
</feature>
<dbReference type="PANTHER" id="PTHR33492">
    <property type="entry name" value="OSJNBA0043A12.37 PROTEIN-RELATED"/>
    <property type="match status" value="1"/>
</dbReference>